<reference evidence="4 6" key="2">
    <citation type="submission" date="2021-10" db="EMBL/GenBank/DDBJ databases">
        <title>Collection of gut derived symbiotic bacterial strains cultured from healthy donors.</title>
        <authorList>
            <person name="Lin H."/>
            <person name="Littmann E."/>
            <person name="Claire K."/>
            <person name="Pamer E."/>
        </authorList>
    </citation>
    <scope>NUCLEOTIDE SEQUENCE [LARGE SCALE GENOMIC DNA]</scope>
    <source>
        <strain evidence="4 6">MSK.17.68</strain>
    </source>
</reference>
<keyword evidence="1" id="KW-0812">Transmembrane</keyword>
<dbReference type="AlphaFoldDB" id="A0A6N3DQ37"/>
<organism evidence="5">
    <name type="scientific">Intestinibacter bartlettii</name>
    <dbReference type="NCBI Taxonomy" id="261299"/>
    <lineage>
        <taxon>Bacteria</taxon>
        <taxon>Bacillati</taxon>
        <taxon>Bacillota</taxon>
        <taxon>Clostridia</taxon>
        <taxon>Peptostreptococcales</taxon>
        <taxon>Peptostreptococcaceae</taxon>
        <taxon>Intestinibacter</taxon>
    </lineage>
</organism>
<sequence>MTLKICLVIIITLSIVAIIACIFTGKFFYNLAINPNSSKKMIFSNDGLSHHELSKEEEWLEKYSKFEEVFTTSFDGLKLHGYQVLNKDTNKWAITVHGYMTDAFSLSTKALHYYEIGYNVLAIDLRGHGKSKGNYIGMGYHDAKDLIEWIKYINSKYSDVEILIHGVSMGAATVMIASSLDELPTNVKVIIEDCGYTCALEQFKFQLKKLFNLPSFPILNIANLAVKIKAGYFLNEASPIEAVKNSKVPIMFIHGDKDTFVPFYMLDELYDACSSEKSKLVVKEASHAHAEDENPDLYWREIDKFVNKYM</sequence>
<dbReference type="RefSeq" id="WP_048925611.1">
    <property type="nucleotide sequence ID" value="NZ_JAJBMB010000007.1"/>
</dbReference>
<feature type="domain" description="Serine aminopeptidase S33" evidence="3">
    <location>
        <begin position="94"/>
        <end position="178"/>
    </location>
</feature>
<evidence type="ECO:0000259" key="3">
    <source>
        <dbReference type="Pfam" id="PF12146"/>
    </source>
</evidence>
<proteinExistence type="predicted"/>
<name>A0A6N3DQ37_9FIRM</name>
<dbReference type="GO" id="GO:0016787">
    <property type="term" value="F:hydrolase activity"/>
    <property type="evidence" value="ECO:0007669"/>
    <property type="project" value="UniProtKB-KW"/>
</dbReference>
<evidence type="ECO:0000313" key="5">
    <source>
        <dbReference type="EMBL" id="VYU29219.1"/>
    </source>
</evidence>
<evidence type="ECO:0000259" key="2">
    <source>
        <dbReference type="Pfam" id="PF01738"/>
    </source>
</evidence>
<keyword evidence="4" id="KW-0378">Hydrolase</keyword>
<feature type="transmembrane region" description="Helical" evidence="1">
    <location>
        <begin position="7"/>
        <end position="29"/>
    </location>
</feature>
<evidence type="ECO:0000256" key="1">
    <source>
        <dbReference type="SAM" id="Phobius"/>
    </source>
</evidence>
<gene>
    <name evidence="5" type="ORF">IBLFYP30_02265</name>
    <name evidence="4" type="ORF">LIP50_08855</name>
</gene>
<dbReference type="PANTHER" id="PTHR43358">
    <property type="entry name" value="ALPHA/BETA-HYDROLASE"/>
    <property type="match status" value="1"/>
</dbReference>
<dbReference type="Pfam" id="PF01738">
    <property type="entry name" value="DLH"/>
    <property type="match status" value="1"/>
</dbReference>
<accession>A0A6N3DQ37</accession>
<keyword evidence="1" id="KW-1133">Transmembrane helix</keyword>
<dbReference type="InterPro" id="IPR022742">
    <property type="entry name" value="Hydrolase_4"/>
</dbReference>
<keyword evidence="6" id="KW-1185">Reference proteome</keyword>
<keyword evidence="1" id="KW-0472">Membrane</keyword>
<evidence type="ECO:0000313" key="4">
    <source>
        <dbReference type="EMBL" id="MCB5446307.1"/>
    </source>
</evidence>
<dbReference type="InterPro" id="IPR052920">
    <property type="entry name" value="DNA-binding_regulatory"/>
</dbReference>
<evidence type="ECO:0000313" key="6">
    <source>
        <dbReference type="Proteomes" id="UP001299409"/>
    </source>
</evidence>
<dbReference type="EMBL" id="CACRUE010000033">
    <property type="protein sequence ID" value="VYU29219.1"/>
    <property type="molecule type" value="Genomic_DNA"/>
</dbReference>
<protein>
    <submittedName>
        <fullName evidence="5">2-succinyl-6-hydroxy-2,4-cyclohexadiene-1-carboxy late synthase</fullName>
    </submittedName>
    <submittedName>
        <fullName evidence="4">Alpha/beta hydrolase</fullName>
    </submittedName>
</protein>
<dbReference type="SUPFAM" id="SSF53474">
    <property type="entry name" value="alpha/beta-Hydrolases"/>
    <property type="match status" value="1"/>
</dbReference>
<dbReference type="Proteomes" id="UP001299409">
    <property type="component" value="Unassembled WGS sequence"/>
</dbReference>
<dbReference type="EMBL" id="JAJBMB010000007">
    <property type="protein sequence ID" value="MCB5446307.1"/>
    <property type="molecule type" value="Genomic_DNA"/>
</dbReference>
<reference evidence="5" key="1">
    <citation type="submission" date="2019-11" db="EMBL/GenBank/DDBJ databases">
        <authorList>
            <person name="Feng L."/>
        </authorList>
    </citation>
    <scope>NUCLEOTIDE SEQUENCE</scope>
    <source>
        <strain evidence="5">IbartlettiiLFYP30</strain>
    </source>
</reference>
<dbReference type="InterPro" id="IPR002925">
    <property type="entry name" value="Dienelactn_hydro"/>
</dbReference>
<dbReference type="Gene3D" id="3.40.50.1820">
    <property type="entry name" value="alpha/beta hydrolase"/>
    <property type="match status" value="1"/>
</dbReference>
<dbReference type="Pfam" id="PF12146">
    <property type="entry name" value="Hydrolase_4"/>
    <property type="match status" value="1"/>
</dbReference>
<feature type="domain" description="Dienelactone hydrolase" evidence="2">
    <location>
        <begin position="229"/>
        <end position="298"/>
    </location>
</feature>
<dbReference type="PROSITE" id="PS51257">
    <property type="entry name" value="PROKAR_LIPOPROTEIN"/>
    <property type="match status" value="1"/>
</dbReference>
<dbReference type="PANTHER" id="PTHR43358:SF4">
    <property type="entry name" value="ALPHA_BETA HYDROLASE FOLD-1 DOMAIN-CONTAINING PROTEIN"/>
    <property type="match status" value="1"/>
</dbReference>
<dbReference type="InterPro" id="IPR029058">
    <property type="entry name" value="AB_hydrolase_fold"/>
</dbReference>